<evidence type="ECO:0000313" key="1">
    <source>
        <dbReference type="EMBL" id="SHO54612.1"/>
    </source>
</evidence>
<dbReference type="EMBL" id="FRFG01000005">
    <property type="protein sequence ID" value="SHO54612.1"/>
    <property type="molecule type" value="Genomic_DNA"/>
</dbReference>
<dbReference type="AlphaFoldDB" id="A0A1M7YPQ7"/>
<organism evidence="1 2">
    <name type="scientific">Vibrio quintilis</name>
    <dbReference type="NCBI Taxonomy" id="1117707"/>
    <lineage>
        <taxon>Bacteria</taxon>
        <taxon>Pseudomonadati</taxon>
        <taxon>Pseudomonadota</taxon>
        <taxon>Gammaproteobacteria</taxon>
        <taxon>Vibrionales</taxon>
        <taxon>Vibrionaceae</taxon>
        <taxon>Vibrio</taxon>
    </lineage>
</organism>
<dbReference type="OrthoDB" id="5828134at2"/>
<name>A0A1M7YPQ7_9VIBR</name>
<dbReference type="STRING" id="1117707.VQ7734_00326"/>
<sequence length="84" mass="9614">MNASAITLSHTTIEDLHAVEYQWVRSMYASGHSVQEINHYIRQCFGGDESFADLFRKVALHQEELYVLLQYIGYQPLYSDSGLG</sequence>
<reference evidence="2" key="1">
    <citation type="submission" date="2016-12" db="EMBL/GenBank/DDBJ databases">
        <authorList>
            <person name="Rodrigo-Torres L."/>
            <person name="Arahal R.D."/>
            <person name="Lucena T."/>
        </authorList>
    </citation>
    <scope>NUCLEOTIDE SEQUENCE [LARGE SCALE GENOMIC DNA]</scope>
</reference>
<dbReference type="RefSeq" id="WP_073579518.1">
    <property type="nucleotide sequence ID" value="NZ_AP024898.1"/>
</dbReference>
<protein>
    <submittedName>
        <fullName evidence="1">Uncharacterized protein</fullName>
    </submittedName>
</protein>
<accession>A0A1M7YPQ7</accession>
<dbReference type="Proteomes" id="UP000184600">
    <property type="component" value="Unassembled WGS sequence"/>
</dbReference>
<keyword evidence="2" id="KW-1185">Reference proteome</keyword>
<evidence type="ECO:0000313" key="2">
    <source>
        <dbReference type="Proteomes" id="UP000184600"/>
    </source>
</evidence>
<proteinExistence type="predicted"/>
<gene>
    <name evidence="1" type="ORF">VQ7734_00326</name>
</gene>